<dbReference type="PANTHER" id="PTHR12598">
    <property type="entry name" value="COPPER HOMEOSTASIS PROTEIN CUTC"/>
    <property type="match status" value="1"/>
</dbReference>
<dbReference type="Pfam" id="PF03932">
    <property type="entry name" value="CutC"/>
    <property type="match status" value="1"/>
</dbReference>
<comment type="caution">
    <text evidence="3">The sequence shown here is derived from an EMBL/GenBank/DDBJ whole genome shotgun (WGS) entry which is preliminary data.</text>
</comment>
<evidence type="ECO:0000256" key="2">
    <source>
        <dbReference type="HAMAP-Rule" id="MF_00795"/>
    </source>
</evidence>
<accession>A0ABR7QJ88</accession>
<proteinExistence type="inferred from homology"/>
<dbReference type="Proteomes" id="UP000618952">
    <property type="component" value="Unassembled WGS sequence"/>
</dbReference>
<name>A0ABR7QJ88_9FLAO</name>
<dbReference type="Gene3D" id="3.20.20.380">
    <property type="entry name" value="Copper homeostasis (CutC) domain"/>
    <property type="match status" value="1"/>
</dbReference>
<dbReference type="HAMAP" id="MF_00795">
    <property type="entry name" value="CutC"/>
    <property type="match status" value="1"/>
</dbReference>
<dbReference type="PANTHER" id="PTHR12598:SF0">
    <property type="entry name" value="COPPER HOMEOSTASIS PROTEIN CUTC HOMOLOG"/>
    <property type="match status" value="1"/>
</dbReference>
<protein>
    <recommendedName>
        <fullName evidence="2">PF03932 family protein CutC</fullName>
    </recommendedName>
</protein>
<dbReference type="RefSeq" id="WP_187581909.1">
    <property type="nucleotide sequence ID" value="NZ_JACLHY010000002.1"/>
</dbReference>
<keyword evidence="2" id="KW-0963">Cytoplasm</keyword>
<keyword evidence="4" id="KW-1185">Reference proteome</keyword>
<comment type="similarity">
    <text evidence="1 2">Belongs to the CutC family.</text>
</comment>
<evidence type="ECO:0000256" key="1">
    <source>
        <dbReference type="ARBA" id="ARBA00007768"/>
    </source>
</evidence>
<dbReference type="InterPro" id="IPR005627">
    <property type="entry name" value="CutC-like"/>
</dbReference>
<comment type="caution">
    <text evidence="2">Once thought to be involved in copper homeostasis, experiments in E.coli have shown this is not the case.</text>
</comment>
<gene>
    <name evidence="2" type="primary">cutC</name>
    <name evidence="3" type="ORF">H4O18_04510</name>
</gene>
<evidence type="ECO:0000313" key="3">
    <source>
        <dbReference type="EMBL" id="MBC8767246.1"/>
    </source>
</evidence>
<dbReference type="SUPFAM" id="SSF110395">
    <property type="entry name" value="CutC-like"/>
    <property type="match status" value="1"/>
</dbReference>
<dbReference type="InterPro" id="IPR036822">
    <property type="entry name" value="CutC-like_dom_sf"/>
</dbReference>
<organism evidence="3 4">
    <name type="scientific">Arenibacter arenosicollis</name>
    <dbReference type="NCBI Taxonomy" id="2762274"/>
    <lineage>
        <taxon>Bacteria</taxon>
        <taxon>Pseudomonadati</taxon>
        <taxon>Bacteroidota</taxon>
        <taxon>Flavobacteriia</taxon>
        <taxon>Flavobacteriales</taxon>
        <taxon>Flavobacteriaceae</taxon>
        <taxon>Arenibacter</taxon>
    </lineage>
</organism>
<dbReference type="EMBL" id="JACLHY010000002">
    <property type="protein sequence ID" value="MBC8767246.1"/>
    <property type="molecule type" value="Genomic_DNA"/>
</dbReference>
<comment type="subcellular location">
    <subcellularLocation>
        <location evidence="2">Cytoplasm</location>
    </subcellularLocation>
</comment>
<evidence type="ECO:0000313" key="4">
    <source>
        <dbReference type="Proteomes" id="UP000618952"/>
    </source>
</evidence>
<sequence length="242" mass="26558">MIVEVCANSLESAVNAQKAGADRIELCTELAGGGTTPSFGLLKLIKEHISIPVNVLIRPRSGDFTYSNLEFEIIKKDIALCKELGFNGIVSGVLNKDFTLDVERTKELIKLSKPMQFTFHRAFDWVSDPIATLQQLEELEVDTILSSGQQNSSVAGMDLLSKLQKKTKRTVIMPGGGIQVANVLEFKKKGFGAVHLTGIKFHKSLDHTPVVPMSSPGFLRDDEVAISHLATLKEVVRLVKEK</sequence>
<reference evidence="3 4" key="1">
    <citation type="submission" date="2020-08" db="EMBL/GenBank/DDBJ databases">
        <title>Arenibacter gaetbuli sp. nov., isolated from a sand dune.</title>
        <authorList>
            <person name="Park S."/>
            <person name="Yoon J.-H."/>
        </authorList>
    </citation>
    <scope>NUCLEOTIDE SEQUENCE [LARGE SCALE GENOMIC DNA]</scope>
    <source>
        <strain evidence="3 4">BSSL-BM3</strain>
    </source>
</reference>